<dbReference type="EMBL" id="JANAVB010034619">
    <property type="protein sequence ID" value="KAJ6806296.1"/>
    <property type="molecule type" value="Genomic_DNA"/>
</dbReference>
<comment type="caution">
    <text evidence="1">The sequence shown here is derived from an EMBL/GenBank/DDBJ whole genome shotgun (WGS) entry which is preliminary data.</text>
</comment>
<reference evidence="1" key="1">
    <citation type="journal article" date="2023" name="GigaByte">
        <title>Genome assembly of the bearded iris, Iris pallida Lam.</title>
        <authorList>
            <person name="Bruccoleri R.E."/>
            <person name="Oakeley E.J."/>
            <person name="Faust A.M.E."/>
            <person name="Altorfer M."/>
            <person name="Dessus-Babus S."/>
            <person name="Burckhardt D."/>
            <person name="Oertli M."/>
            <person name="Naumann U."/>
            <person name="Petersen F."/>
            <person name="Wong J."/>
        </authorList>
    </citation>
    <scope>NUCLEOTIDE SEQUENCE</scope>
    <source>
        <strain evidence="1">GSM-AAB239-AS_SAM_17_03QT</strain>
    </source>
</reference>
<accession>A0AAX6EQE6</accession>
<proteinExistence type="predicted"/>
<evidence type="ECO:0000313" key="1">
    <source>
        <dbReference type="EMBL" id="KAJ6806296.1"/>
    </source>
</evidence>
<evidence type="ECO:0000313" key="2">
    <source>
        <dbReference type="EMBL" id="KAJ6806297.1"/>
    </source>
</evidence>
<keyword evidence="3" id="KW-1185">Reference proteome</keyword>
<dbReference type="Proteomes" id="UP001140949">
    <property type="component" value="Unassembled WGS sequence"/>
</dbReference>
<protein>
    <submittedName>
        <fullName evidence="1">Uncharacterized protein</fullName>
    </submittedName>
</protein>
<dbReference type="EMBL" id="JANAVB010034619">
    <property type="protein sequence ID" value="KAJ6806297.1"/>
    <property type="molecule type" value="Genomic_DNA"/>
</dbReference>
<gene>
    <name evidence="1" type="ORF">M6B38_175845</name>
    <name evidence="2" type="ORF">M6B38_175850</name>
</gene>
<reference evidence="1" key="2">
    <citation type="submission" date="2023-04" db="EMBL/GenBank/DDBJ databases">
        <authorList>
            <person name="Bruccoleri R.E."/>
            <person name="Oakeley E.J."/>
            <person name="Faust A.-M."/>
            <person name="Dessus-Babus S."/>
            <person name="Altorfer M."/>
            <person name="Burckhardt D."/>
            <person name="Oertli M."/>
            <person name="Naumann U."/>
            <person name="Petersen F."/>
            <person name="Wong J."/>
        </authorList>
    </citation>
    <scope>NUCLEOTIDE SEQUENCE</scope>
    <source>
        <strain evidence="1">GSM-AAB239-AS_SAM_17_03QT</strain>
        <tissue evidence="1">Leaf</tissue>
    </source>
</reference>
<evidence type="ECO:0000313" key="3">
    <source>
        <dbReference type="Proteomes" id="UP001140949"/>
    </source>
</evidence>
<organism evidence="1 3">
    <name type="scientific">Iris pallida</name>
    <name type="common">Sweet iris</name>
    <dbReference type="NCBI Taxonomy" id="29817"/>
    <lineage>
        <taxon>Eukaryota</taxon>
        <taxon>Viridiplantae</taxon>
        <taxon>Streptophyta</taxon>
        <taxon>Embryophyta</taxon>
        <taxon>Tracheophyta</taxon>
        <taxon>Spermatophyta</taxon>
        <taxon>Magnoliopsida</taxon>
        <taxon>Liliopsida</taxon>
        <taxon>Asparagales</taxon>
        <taxon>Iridaceae</taxon>
        <taxon>Iridoideae</taxon>
        <taxon>Irideae</taxon>
        <taxon>Iris</taxon>
    </lineage>
</organism>
<dbReference type="AlphaFoldDB" id="A0AAX6EQE6"/>
<sequence>MLPPRTFPGTMQKSDHFERQCPKSVHSNAAAAEANLIVVSPLPELFSALHLAKSTRLLPPLALTLQSERNPGRILLNHHTSTRPESAATSRSALPNPVNLQIIPFNIPHGSFDLLFTSISPTPICGLPCLYSHTPSRVPQDEEFSLANSWAILEGWAAPAEAPFESLSLIPPTQSLKRRKKTRIAAGMGMSVRSASKPANSAS</sequence>
<name>A0AAX6EQE6_IRIPA</name>